<dbReference type="EMBL" id="GBRH01188134">
    <property type="protein sequence ID" value="JAE09762.1"/>
    <property type="molecule type" value="Transcribed_RNA"/>
</dbReference>
<evidence type="ECO:0000313" key="1">
    <source>
        <dbReference type="EMBL" id="JAE09762.1"/>
    </source>
</evidence>
<name>A0A0A9FBM9_ARUDO</name>
<proteinExistence type="predicted"/>
<dbReference type="AlphaFoldDB" id="A0A0A9FBM9"/>
<sequence>MNIFRLYIKFIHFYFKSVCICTHYMRISLNILQYSCLFDLIGRVGNNLVMYIC</sequence>
<organism evidence="1">
    <name type="scientific">Arundo donax</name>
    <name type="common">Giant reed</name>
    <name type="synonym">Donax arundinaceus</name>
    <dbReference type="NCBI Taxonomy" id="35708"/>
    <lineage>
        <taxon>Eukaryota</taxon>
        <taxon>Viridiplantae</taxon>
        <taxon>Streptophyta</taxon>
        <taxon>Embryophyta</taxon>
        <taxon>Tracheophyta</taxon>
        <taxon>Spermatophyta</taxon>
        <taxon>Magnoliopsida</taxon>
        <taxon>Liliopsida</taxon>
        <taxon>Poales</taxon>
        <taxon>Poaceae</taxon>
        <taxon>PACMAD clade</taxon>
        <taxon>Arundinoideae</taxon>
        <taxon>Arundineae</taxon>
        <taxon>Arundo</taxon>
    </lineage>
</organism>
<protein>
    <submittedName>
        <fullName evidence="1">Uncharacterized protein</fullName>
    </submittedName>
</protein>
<reference evidence="1" key="1">
    <citation type="submission" date="2014-09" db="EMBL/GenBank/DDBJ databases">
        <authorList>
            <person name="Magalhaes I.L.F."/>
            <person name="Oliveira U."/>
            <person name="Santos F.R."/>
            <person name="Vidigal T.H.D.A."/>
            <person name="Brescovit A.D."/>
            <person name="Santos A.J."/>
        </authorList>
    </citation>
    <scope>NUCLEOTIDE SEQUENCE</scope>
    <source>
        <tissue evidence="1">Shoot tissue taken approximately 20 cm above the soil surface</tissue>
    </source>
</reference>
<accession>A0A0A9FBM9</accession>
<reference evidence="1" key="2">
    <citation type="journal article" date="2015" name="Data Brief">
        <title>Shoot transcriptome of the giant reed, Arundo donax.</title>
        <authorList>
            <person name="Barrero R.A."/>
            <person name="Guerrero F.D."/>
            <person name="Moolhuijzen P."/>
            <person name="Goolsby J.A."/>
            <person name="Tidwell J."/>
            <person name="Bellgard S.E."/>
            <person name="Bellgard M.I."/>
        </authorList>
    </citation>
    <scope>NUCLEOTIDE SEQUENCE</scope>
    <source>
        <tissue evidence="1">Shoot tissue taken approximately 20 cm above the soil surface</tissue>
    </source>
</reference>